<evidence type="ECO:0000313" key="2">
    <source>
        <dbReference type="Proteomes" id="UP000729402"/>
    </source>
</evidence>
<organism evidence="1 2">
    <name type="scientific">Zizania palustris</name>
    <name type="common">Northern wild rice</name>
    <dbReference type="NCBI Taxonomy" id="103762"/>
    <lineage>
        <taxon>Eukaryota</taxon>
        <taxon>Viridiplantae</taxon>
        <taxon>Streptophyta</taxon>
        <taxon>Embryophyta</taxon>
        <taxon>Tracheophyta</taxon>
        <taxon>Spermatophyta</taxon>
        <taxon>Magnoliopsida</taxon>
        <taxon>Liliopsida</taxon>
        <taxon>Poales</taxon>
        <taxon>Poaceae</taxon>
        <taxon>BOP clade</taxon>
        <taxon>Oryzoideae</taxon>
        <taxon>Oryzeae</taxon>
        <taxon>Zizaniinae</taxon>
        <taxon>Zizania</taxon>
    </lineage>
</organism>
<reference evidence="1" key="2">
    <citation type="submission" date="2021-02" db="EMBL/GenBank/DDBJ databases">
        <authorList>
            <person name="Kimball J.A."/>
            <person name="Haas M.W."/>
            <person name="Macchietto M."/>
            <person name="Kono T."/>
            <person name="Duquette J."/>
            <person name="Shao M."/>
        </authorList>
    </citation>
    <scope>NUCLEOTIDE SEQUENCE</scope>
    <source>
        <tissue evidence="1">Fresh leaf tissue</tissue>
    </source>
</reference>
<dbReference type="Proteomes" id="UP000729402">
    <property type="component" value="Unassembled WGS sequence"/>
</dbReference>
<keyword evidence="2" id="KW-1185">Reference proteome</keyword>
<gene>
    <name evidence="1" type="ORF">GUJ93_ZPchr0013g34750</name>
</gene>
<accession>A0A8J6C2A3</accession>
<sequence length="127" mass="14254">MKTSKGRHSEDVLQTKALQRHTSKGHFEVWMAYRGFGHVGFVTRMDGGRAGGAVKLWWSTSRTWCEGGKGFDDFNSKPSHYKSTLVQRSLNGSETATEVSQTLRQVLRGSVEKKPKKLTHCRASNKV</sequence>
<comment type="caution">
    <text evidence="1">The sequence shown here is derived from an EMBL/GenBank/DDBJ whole genome shotgun (WGS) entry which is preliminary data.</text>
</comment>
<protein>
    <submittedName>
        <fullName evidence="1">Uncharacterized protein</fullName>
    </submittedName>
</protein>
<dbReference type="EMBL" id="JAAALK010000079">
    <property type="protein sequence ID" value="KAG8097558.1"/>
    <property type="molecule type" value="Genomic_DNA"/>
</dbReference>
<dbReference type="AlphaFoldDB" id="A0A8J6C2A3"/>
<evidence type="ECO:0000313" key="1">
    <source>
        <dbReference type="EMBL" id="KAG8097558.1"/>
    </source>
</evidence>
<proteinExistence type="predicted"/>
<name>A0A8J6C2A3_ZIZPA</name>
<reference evidence="1" key="1">
    <citation type="journal article" date="2021" name="bioRxiv">
        <title>Whole Genome Assembly and Annotation of Northern Wild Rice, Zizania palustris L., Supports a Whole Genome Duplication in the Zizania Genus.</title>
        <authorList>
            <person name="Haas M."/>
            <person name="Kono T."/>
            <person name="Macchietto M."/>
            <person name="Millas R."/>
            <person name="McGilp L."/>
            <person name="Shao M."/>
            <person name="Duquette J."/>
            <person name="Hirsch C.N."/>
            <person name="Kimball J."/>
        </authorList>
    </citation>
    <scope>NUCLEOTIDE SEQUENCE</scope>
    <source>
        <tissue evidence="1">Fresh leaf tissue</tissue>
    </source>
</reference>